<dbReference type="CDD" id="cd00165">
    <property type="entry name" value="S4"/>
    <property type="match status" value="1"/>
</dbReference>
<dbReference type="PROSITE" id="PS50889">
    <property type="entry name" value="S4"/>
    <property type="match status" value="1"/>
</dbReference>
<dbReference type="RefSeq" id="WP_123302373.1">
    <property type="nucleotide sequence ID" value="NZ_RKHK01000001.1"/>
</dbReference>
<dbReference type="Proteomes" id="UP000280668">
    <property type="component" value="Unassembled WGS sequence"/>
</dbReference>
<dbReference type="Pfam" id="PF13275">
    <property type="entry name" value="S4_2"/>
    <property type="match status" value="1"/>
</dbReference>
<accession>A0A3N2B9A4</accession>
<keyword evidence="3" id="KW-1185">Reference proteome</keyword>
<organism evidence="2 3">
    <name type="scientific">Bogoriella caseilytica</name>
    <dbReference type="NCBI Taxonomy" id="56055"/>
    <lineage>
        <taxon>Bacteria</taxon>
        <taxon>Bacillati</taxon>
        <taxon>Actinomycetota</taxon>
        <taxon>Actinomycetes</taxon>
        <taxon>Micrococcales</taxon>
        <taxon>Bogoriellaceae</taxon>
        <taxon>Bogoriella</taxon>
    </lineage>
</organism>
<name>A0A3N2B9A4_9MICO</name>
<evidence type="ECO:0000313" key="2">
    <source>
        <dbReference type="EMBL" id="ROR71684.1"/>
    </source>
</evidence>
<protein>
    <submittedName>
        <fullName evidence="2">Ribosome-associated protein</fullName>
    </submittedName>
</protein>
<comment type="caution">
    <text evidence="2">The sequence shown here is derived from an EMBL/GenBank/DDBJ whole genome shotgun (WGS) entry which is preliminary data.</text>
</comment>
<sequence>MNDHEPAGAPDDIPTIPTIPTAGTIRLGQFLKLADLAEDGAQARELITGGEVTVDGEIEIRRGAQLSRGALVEVSTPAGTLAARVG</sequence>
<dbReference type="AlphaFoldDB" id="A0A3N2B9A4"/>
<dbReference type="Gene3D" id="3.10.290.10">
    <property type="entry name" value="RNA-binding S4 domain"/>
    <property type="match status" value="1"/>
</dbReference>
<evidence type="ECO:0000313" key="3">
    <source>
        <dbReference type="Proteomes" id="UP000280668"/>
    </source>
</evidence>
<evidence type="ECO:0000256" key="1">
    <source>
        <dbReference type="PROSITE-ProRule" id="PRU00182"/>
    </source>
</evidence>
<dbReference type="OrthoDB" id="9811532at2"/>
<proteinExistence type="predicted"/>
<reference evidence="2 3" key="1">
    <citation type="submission" date="2018-11" db="EMBL/GenBank/DDBJ databases">
        <title>Sequencing the genomes of 1000 actinobacteria strains.</title>
        <authorList>
            <person name="Klenk H.-P."/>
        </authorList>
    </citation>
    <scope>NUCLEOTIDE SEQUENCE [LARGE SCALE GENOMIC DNA]</scope>
    <source>
        <strain evidence="2 3">DSM 11294</strain>
    </source>
</reference>
<dbReference type="InterPro" id="IPR036986">
    <property type="entry name" value="S4_RNA-bd_sf"/>
</dbReference>
<dbReference type="SUPFAM" id="SSF55174">
    <property type="entry name" value="Alpha-L RNA-binding motif"/>
    <property type="match status" value="1"/>
</dbReference>
<gene>
    <name evidence="2" type="ORF">EDD31_0021</name>
</gene>
<dbReference type="EMBL" id="RKHK01000001">
    <property type="protein sequence ID" value="ROR71684.1"/>
    <property type="molecule type" value="Genomic_DNA"/>
</dbReference>
<keyword evidence="1" id="KW-0694">RNA-binding</keyword>
<dbReference type="GO" id="GO:0003723">
    <property type="term" value="F:RNA binding"/>
    <property type="evidence" value="ECO:0007669"/>
    <property type="project" value="UniProtKB-KW"/>
</dbReference>